<accession>A0ABQ7EGC3</accession>
<reference evidence="2 3" key="1">
    <citation type="journal article" date="2020" name="BMC Genomics">
        <title>Intraspecific diversification of the crop wild relative Brassica cretica Lam. using demographic model selection.</title>
        <authorList>
            <person name="Kioukis A."/>
            <person name="Michalopoulou V.A."/>
            <person name="Briers L."/>
            <person name="Pirintsos S."/>
            <person name="Studholme D.J."/>
            <person name="Pavlidis P."/>
            <person name="Sarris P.F."/>
        </authorList>
    </citation>
    <scope>NUCLEOTIDE SEQUENCE [LARGE SCALE GENOMIC DNA]</scope>
    <source>
        <strain evidence="3">cv. PFS-1207/04</strain>
    </source>
</reference>
<evidence type="ECO:0000313" key="3">
    <source>
        <dbReference type="Proteomes" id="UP000266723"/>
    </source>
</evidence>
<gene>
    <name evidence="2" type="ORF">DY000_02021339</name>
</gene>
<dbReference type="Proteomes" id="UP000266723">
    <property type="component" value="Unassembled WGS sequence"/>
</dbReference>
<evidence type="ECO:0000313" key="2">
    <source>
        <dbReference type="EMBL" id="KAF3595837.1"/>
    </source>
</evidence>
<organism evidence="2 3">
    <name type="scientific">Brassica cretica</name>
    <name type="common">Mustard</name>
    <dbReference type="NCBI Taxonomy" id="69181"/>
    <lineage>
        <taxon>Eukaryota</taxon>
        <taxon>Viridiplantae</taxon>
        <taxon>Streptophyta</taxon>
        <taxon>Embryophyta</taxon>
        <taxon>Tracheophyta</taxon>
        <taxon>Spermatophyta</taxon>
        <taxon>Magnoliopsida</taxon>
        <taxon>eudicotyledons</taxon>
        <taxon>Gunneridae</taxon>
        <taxon>Pentapetalae</taxon>
        <taxon>rosids</taxon>
        <taxon>malvids</taxon>
        <taxon>Brassicales</taxon>
        <taxon>Brassicaceae</taxon>
        <taxon>Brassiceae</taxon>
        <taxon>Brassica</taxon>
    </lineage>
</organism>
<comment type="caution">
    <text evidence="2">The sequence shown here is derived from an EMBL/GenBank/DDBJ whole genome shotgun (WGS) entry which is preliminary data.</text>
</comment>
<evidence type="ECO:0000256" key="1">
    <source>
        <dbReference type="SAM" id="MobiDB-lite"/>
    </source>
</evidence>
<protein>
    <submittedName>
        <fullName evidence="2">Uncharacterized protein</fullName>
    </submittedName>
</protein>
<feature type="region of interest" description="Disordered" evidence="1">
    <location>
        <begin position="41"/>
        <end position="66"/>
    </location>
</feature>
<dbReference type="EMBL" id="QGKV02000299">
    <property type="protein sequence ID" value="KAF3595837.1"/>
    <property type="molecule type" value="Genomic_DNA"/>
</dbReference>
<proteinExistence type="predicted"/>
<keyword evidence="3" id="KW-1185">Reference proteome</keyword>
<name>A0ABQ7EGC3_BRACR</name>
<sequence length="66" mass="7272">MIATVLMFEKAAVITARRIARASAINADDTRLRVAEIRGRRVRVGEPEKRPPSPHIPERASHAAST</sequence>